<dbReference type="FunFam" id="1.25.40.10:FF:000029">
    <property type="entry name" value="peptidyl-prolyl cis-trans isomerase D"/>
    <property type="match status" value="1"/>
</dbReference>
<dbReference type="GO" id="GO:0003755">
    <property type="term" value="F:peptidyl-prolyl cis-trans isomerase activity"/>
    <property type="evidence" value="ECO:0007669"/>
    <property type="project" value="UniProtKB-KW"/>
</dbReference>
<protein>
    <recommendedName>
        <fullName evidence="4">peptidylprolyl isomerase</fullName>
        <ecNumber evidence="4">5.2.1.8</ecNumber>
    </recommendedName>
</protein>
<evidence type="ECO:0000256" key="8">
    <source>
        <dbReference type="ARBA" id="ARBA00023110"/>
    </source>
</evidence>
<dbReference type="PANTHER" id="PTHR11071">
    <property type="entry name" value="PEPTIDYL-PROLYL CIS-TRANS ISOMERASE"/>
    <property type="match status" value="1"/>
</dbReference>
<comment type="catalytic activity">
    <reaction evidence="1">
        <text>[protein]-peptidylproline (omega=180) = [protein]-peptidylproline (omega=0)</text>
        <dbReference type="Rhea" id="RHEA:16237"/>
        <dbReference type="Rhea" id="RHEA-COMP:10747"/>
        <dbReference type="Rhea" id="RHEA-COMP:10748"/>
        <dbReference type="ChEBI" id="CHEBI:83833"/>
        <dbReference type="ChEBI" id="CHEBI:83834"/>
        <dbReference type="EC" id="5.2.1.8"/>
    </reaction>
</comment>
<keyword evidence="5" id="KW-0963">Cytoplasm</keyword>
<feature type="domain" description="PPIase cyclophilin-type" evidence="12">
    <location>
        <begin position="14"/>
        <end position="178"/>
    </location>
</feature>
<evidence type="ECO:0000259" key="12">
    <source>
        <dbReference type="PROSITE" id="PS50072"/>
    </source>
</evidence>
<dbReference type="PRINTS" id="PR00153">
    <property type="entry name" value="CSAPPISMRASE"/>
</dbReference>
<organism evidence="13 14">
    <name type="scientific">Chlamydomonas schloesseri</name>
    <dbReference type="NCBI Taxonomy" id="2026947"/>
    <lineage>
        <taxon>Eukaryota</taxon>
        <taxon>Viridiplantae</taxon>
        <taxon>Chlorophyta</taxon>
        <taxon>core chlorophytes</taxon>
        <taxon>Chlorophyceae</taxon>
        <taxon>CS clade</taxon>
        <taxon>Chlamydomonadales</taxon>
        <taxon>Chlamydomonadaceae</taxon>
        <taxon>Chlamydomonas</taxon>
    </lineage>
</organism>
<comment type="similarity">
    <text evidence="3">Belongs to the cyclophilin-type PPIase family.</text>
</comment>
<dbReference type="InterPro" id="IPR029000">
    <property type="entry name" value="Cyclophilin-like_dom_sf"/>
</dbReference>
<evidence type="ECO:0000256" key="3">
    <source>
        <dbReference type="ARBA" id="ARBA00007365"/>
    </source>
</evidence>
<keyword evidence="6" id="KW-0677">Repeat</keyword>
<evidence type="ECO:0000256" key="6">
    <source>
        <dbReference type="ARBA" id="ARBA00022737"/>
    </source>
</evidence>
<dbReference type="EMBL" id="JAEHOD010000077">
    <property type="protein sequence ID" value="KAG2430787.1"/>
    <property type="molecule type" value="Genomic_DNA"/>
</dbReference>
<dbReference type="Proteomes" id="UP000613740">
    <property type="component" value="Unassembled WGS sequence"/>
</dbReference>
<dbReference type="InterPro" id="IPR020892">
    <property type="entry name" value="Cyclophilin-type_PPIase_CS"/>
</dbReference>
<dbReference type="CDD" id="cd01926">
    <property type="entry name" value="cyclophilin_ABH_like"/>
    <property type="match status" value="1"/>
</dbReference>
<accession>A0A835SST7</accession>
<dbReference type="FunFam" id="2.40.100.10:FF:000009">
    <property type="entry name" value="Peptidyl-prolyl cis-trans isomerase D"/>
    <property type="match status" value="1"/>
</dbReference>
<evidence type="ECO:0000256" key="9">
    <source>
        <dbReference type="ARBA" id="ARBA00023235"/>
    </source>
</evidence>
<evidence type="ECO:0000313" key="14">
    <source>
        <dbReference type="Proteomes" id="UP000613740"/>
    </source>
</evidence>
<dbReference type="PANTHER" id="PTHR11071:SF561">
    <property type="entry name" value="PEPTIDYL-PROLYL CIS-TRANS ISOMERASE D-RELATED"/>
    <property type="match status" value="1"/>
</dbReference>
<dbReference type="InterPro" id="IPR019734">
    <property type="entry name" value="TPR_rpt"/>
</dbReference>
<dbReference type="PROSITE" id="PS00170">
    <property type="entry name" value="CSA_PPIASE_1"/>
    <property type="match status" value="1"/>
</dbReference>
<dbReference type="SUPFAM" id="SSF50891">
    <property type="entry name" value="Cyclophilin-like"/>
    <property type="match status" value="1"/>
</dbReference>
<sequence length="378" mass="40327">MPLTKRDPANPVVFLDISIGGEAVGRVVLELFKDVVPKTAENFRALCTGEKGVGEKGKPLHYKGSTFHRVIPDFMIQGGDFTNGDGRGGESIYGDRFEDENFTLLHDTPGLLSMANAGPGTNGSQFFVTTVPTPHLDNKHVVFGRVLKGMGIVREIEQTETGENDRPVQTVEITDCGELNEEQQQEAAAAGAAGASGGSAWPAYPEDADRPEGEAEAAWRLRAGEAIRLEGNELFKAGKYGEAVARYSSALRYVGRSGFSDPDGAEGVAEEQQAALEQAVISCLLNRAACRLKLGKSEAALQDAGAVLEQAPDNVKALFRAGQARAALKDYAGALADLKRASELEPADKGIAGEMARVKAAVEAERKKERATYARMFG</sequence>
<keyword evidence="7 10" id="KW-0802">TPR repeat</keyword>
<evidence type="ECO:0000313" key="13">
    <source>
        <dbReference type="EMBL" id="KAG2430787.1"/>
    </source>
</evidence>
<keyword evidence="14" id="KW-1185">Reference proteome</keyword>
<dbReference type="PROSITE" id="PS50005">
    <property type="entry name" value="TPR"/>
    <property type="match status" value="1"/>
</dbReference>
<dbReference type="SUPFAM" id="SSF48452">
    <property type="entry name" value="TPR-like"/>
    <property type="match status" value="1"/>
</dbReference>
<comment type="subcellular location">
    <subcellularLocation>
        <location evidence="2">Cytoplasm</location>
    </subcellularLocation>
</comment>
<dbReference type="EC" id="5.2.1.8" evidence="4"/>
<dbReference type="InterPro" id="IPR002130">
    <property type="entry name" value="Cyclophilin-type_PPIase_dom"/>
</dbReference>
<keyword evidence="9" id="KW-0413">Isomerase</keyword>
<evidence type="ECO:0000256" key="1">
    <source>
        <dbReference type="ARBA" id="ARBA00000971"/>
    </source>
</evidence>
<dbReference type="GO" id="GO:0005737">
    <property type="term" value="C:cytoplasm"/>
    <property type="evidence" value="ECO:0007669"/>
    <property type="project" value="UniProtKB-SubCell"/>
</dbReference>
<evidence type="ECO:0000256" key="11">
    <source>
        <dbReference type="SAM" id="MobiDB-lite"/>
    </source>
</evidence>
<evidence type="ECO:0000256" key="5">
    <source>
        <dbReference type="ARBA" id="ARBA00022490"/>
    </source>
</evidence>
<feature type="repeat" description="TPR" evidence="10">
    <location>
        <begin position="315"/>
        <end position="348"/>
    </location>
</feature>
<dbReference type="OrthoDB" id="407558at2759"/>
<proteinExistence type="inferred from homology"/>
<dbReference type="Pfam" id="PF00160">
    <property type="entry name" value="Pro_isomerase"/>
    <property type="match status" value="1"/>
</dbReference>
<name>A0A835SST7_9CHLO</name>
<evidence type="ECO:0000256" key="4">
    <source>
        <dbReference type="ARBA" id="ARBA00013194"/>
    </source>
</evidence>
<dbReference type="SMART" id="SM00028">
    <property type="entry name" value="TPR"/>
    <property type="match status" value="3"/>
</dbReference>
<evidence type="ECO:0000256" key="10">
    <source>
        <dbReference type="PROSITE-ProRule" id="PRU00339"/>
    </source>
</evidence>
<dbReference type="PROSITE" id="PS50072">
    <property type="entry name" value="CSA_PPIASE_2"/>
    <property type="match status" value="1"/>
</dbReference>
<feature type="region of interest" description="Disordered" evidence="11">
    <location>
        <begin position="182"/>
        <end position="215"/>
    </location>
</feature>
<keyword evidence="8" id="KW-0697">Rotamase</keyword>
<evidence type="ECO:0000256" key="7">
    <source>
        <dbReference type="ARBA" id="ARBA00022803"/>
    </source>
</evidence>
<dbReference type="GO" id="GO:0006457">
    <property type="term" value="P:protein folding"/>
    <property type="evidence" value="ECO:0007669"/>
    <property type="project" value="InterPro"/>
</dbReference>
<dbReference type="GO" id="GO:0016018">
    <property type="term" value="F:cyclosporin A binding"/>
    <property type="evidence" value="ECO:0007669"/>
    <property type="project" value="TreeGrafter"/>
</dbReference>
<dbReference type="Gene3D" id="1.25.40.10">
    <property type="entry name" value="Tetratricopeptide repeat domain"/>
    <property type="match status" value="1"/>
</dbReference>
<gene>
    <name evidence="13" type="ORF">HYH02_013626</name>
</gene>
<reference evidence="13" key="1">
    <citation type="journal article" date="2020" name="bioRxiv">
        <title>Comparative genomics of Chlamydomonas.</title>
        <authorList>
            <person name="Craig R.J."/>
            <person name="Hasan A.R."/>
            <person name="Ness R.W."/>
            <person name="Keightley P.D."/>
        </authorList>
    </citation>
    <scope>NUCLEOTIDE SEQUENCE</scope>
    <source>
        <strain evidence="13">CCAP 11/173</strain>
    </source>
</reference>
<dbReference type="InterPro" id="IPR011990">
    <property type="entry name" value="TPR-like_helical_dom_sf"/>
</dbReference>
<dbReference type="AlphaFoldDB" id="A0A835SST7"/>
<comment type="caution">
    <text evidence="13">The sequence shown here is derived from an EMBL/GenBank/DDBJ whole genome shotgun (WGS) entry which is preliminary data.</text>
</comment>
<evidence type="ECO:0000256" key="2">
    <source>
        <dbReference type="ARBA" id="ARBA00004496"/>
    </source>
</evidence>
<dbReference type="Gene3D" id="2.40.100.10">
    <property type="entry name" value="Cyclophilin-like"/>
    <property type="match status" value="1"/>
</dbReference>